<keyword evidence="3" id="KW-1185">Reference proteome</keyword>
<keyword evidence="1" id="KW-0812">Transmembrane</keyword>
<feature type="transmembrane region" description="Helical" evidence="1">
    <location>
        <begin position="677"/>
        <end position="698"/>
    </location>
</feature>
<dbReference type="AlphaFoldDB" id="A0A0C9VSU9"/>
<gene>
    <name evidence="2" type="ORF">M422DRAFT_67067</name>
</gene>
<organism evidence="2 3">
    <name type="scientific">Sphaerobolus stellatus (strain SS14)</name>
    <dbReference type="NCBI Taxonomy" id="990650"/>
    <lineage>
        <taxon>Eukaryota</taxon>
        <taxon>Fungi</taxon>
        <taxon>Dikarya</taxon>
        <taxon>Basidiomycota</taxon>
        <taxon>Agaricomycotina</taxon>
        <taxon>Agaricomycetes</taxon>
        <taxon>Phallomycetidae</taxon>
        <taxon>Geastrales</taxon>
        <taxon>Sphaerobolaceae</taxon>
        <taxon>Sphaerobolus</taxon>
    </lineage>
</organism>
<dbReference type="OrthoDB" id="3233180at2759"/>
<dbReference type="HOGENOM" id="CLU_393382_0_0_1"/>
<keyword evidence="1" id="KW-1133">Transmembrane helix</keyword>
<dbReference type="EMBL" id="KN837111">
    <property type="protein sequence ID" value="KIJ45592.1"/>
    <property type="molecule type" value="Genomic_DNA"/>
</dbReference>
<proteinExistence type="predicted"/>
<evidence type="ECO:0000313" key="3">
    <source>
        <dbReference type="Proteomes" id="UP000054279"/>
    </source>
</evidence>
<sequence>MMIYTRSSSVTSSGDIENVISPGSSLDVVCDLNSFLDEQVSPAHDDIVKSIEIIQSSQEDISSHTVIHFACLNLVAFLDGLLERKEADRHLETGGNGMQTLSLLLTSSFMTELFERRRAANSMVIEGSQYSIPANCLDVLLAKICDTIVFLSGQEPSEVVEFEQSSLTQELALSNYMNSQTHKGQTIQAISQLPLRWYETVGVIGADSVSEAARRAVFILLFGVYVFRPRITDSLSQTILPSYVQTALQKYVSRLLPRDMDSLISYRGSHVEVIREDIMSRFQYSLLLNLLSLDIVQEQSSIFGSSFGPATLDVLKDLISTVVSSSELGSVLNGELYDCLSDAQYRLLRWGLVAPWIWLLWGNDKLSANLVQGITATWLHDLAHQKDVEEAVEFAPATALDVFLSLLPPGSSITHALLFKLSWATSYVCRSYLNKMAEPQLSRTCQELLLLLPELSWDEVDSATRREITELILKICLKRDFKCSISDGKLSSIMHKAAESIARLILHPWTFIQSPDPTSDQPVKAILNMFILFYAVNLLPNYTNSIIPPLLQHLITLLTSPTQWTSGARHAAVTLLACLCTLHPQTIFIVSVYESMLAQASSDDQIFAGLFLTRKSYLNRIDRESAAIASNICNQGLKKIQDPLLLFRLWDYLRDALLLILQVTNDSLIPQVLLSKIFSTICVALVTILSNIPASYGISSR</sequence>
<reference evidence="2 3" key="1">
    <citation type="submission" date="2014-06" db="EMBL/GenBank/DDBJ databases">
        <title>Evolutionary Origins and Diversification of the Mycorrhizal Mutualists.</title>
        <authorList>
            <consortium name="DOE Joint Genome Institute"/>
            <consortium name="Mycorrhizal Genomics Consortium"/>
            <person name="Kohler A."/>
            <person name="Kuo A."/>
            <person name="Nagy L.G."/>
            <person name="Floudas D."/>
            <person name="Copeland A."/>
            <person name="Barry K.W."/>
            <person name="Cichocki N."/>
            <person name="Veneault-Fourrey C."/>
            <person name="LaButti K."/>
            <person name="Lindquist E.A."/>
            <person name="Lipzen A."/>
            <person name="Lundell T."/>
            <person name="Morin E."/>
            <person name="Murat C."/>
            <person name="Riley R."/>
            <person name="Ohm R."/>
            <person name="Sun H."/>
            <person name="Tunlid A."/>
            <person name="Henrissat B."/>
            <person name="Grigoriev I.V."/>
            <person name="Hibbett D.S."/>
            <person name="Martin F."/>
        </authorList>
    </citation>
    <scope>NUCLEOTIDE SEQUENCE [LARGE SCALE GENOMIC DNA]</scope>
    <source>
        <strain evidence="2 3">SS14</strain>
    </source>
</reference>
<evidence type="ECO:0000313" key="2">
    <source>
        <dbReference type="EMBL" id="KIJ45592.1"/>
    </source>
</evidence>
<keyword evidence="1" id="KW-0472">Membrane</keyword>
<accession>A0A0C9VSU9</accession>
<protein>
    <submittedName>
        <fullName evidence="2">Uncharacterized protein</fullName>
    </submittedName>
</protein>
<dbReference type="Proteomes" id="UP000054279">
    <property type="component" value="Unassembled WGS sequence"/>
</dbReference>
<evidence type="ECO:0000256" key="1">
    <source>
        <dbReference type="SAM" id="Phobius"/>
    </source>
</evidence>
<name>A0A0C9VSU9_SPHS4</name>